<dbReference type="Pfam" id="PF08746">
    <property type="entry name" value="zf-RING-like"/>
    <property type="match status" value="1"/>
</dbReference>
<proteinExistence type="inferred from homology"/>
<sequence length="333" mass="37572">MPNLEPSIPSGWGDAHRAFLQAFLSRGTLTFREARPIMAAIFTASDEQGRQADPNDIDEAQFRTLMSKLREAVAPLDYDIRSITHQTTREQIWALINAHSDPSTQLATSRNPDEIAFIKRVLDAMFETCNTQRQEVMAVTAAQARKVARPPARNERHEDADGEEASQTQQATDRGLKHSEVEKLLPSLVEEGWFEQSDEGFYSLSARSLMELKTWLLEAYNDLDAGLDDWQRIKFCEACKDIVTVGQRCPDRDCNVRLHDICAEAFWRTRRVGQVCPKCQSAWTGTNFVGERSVTETAAAHRRRANGPRRSNGNGSMIDHDGEEDGEDDEDDE</sequence>
<evidence type="ECO:0000256" key="16">
    <source>
        <dbReference type="SAM" id="MobiDB-lite"/>
    </source>
</evidence>
<dbReference type="GO" id="GO:0008270">
    <property type="term" value="F:zinc ion binding"/>
    <property type="evidence" value="ECO:0007669"/>
    <property type="project" value="UniProtKB-KW"/>
</dbReference>
<dbReference type="GO" id="GO:0000724">
    <property type="term" value="P:double-strand break repair via homologous recombination"/>
    <property type="evidence" value="ECO:0007669"/>
    <property type="project" value="TreeGrafter"/>
</dbReference>
<feature type="region of interest" description="Disordered" evidence="16">
    <location>
        <begin position="296"/>
        <end position="333"/>
    </location>
</feature>
<evidence type="ECO:0000256" key="12">
    <source>
        <dbReference type="ARBA" id="ARBA00023172"/>
    </source>
</evidence>
<evidence type="ECO:0000256" key="7">
    <source>
        <dbReference type="ARBA" id="ARBA00022723"/>
    </source>
</evidence>
<evidence type="ECO:0000256" key="14">
    <source>
        <dbReference type="ARBA" id="ARBA00023242"/>
    </source>
</evidence>
<dbReference type="CDD" id="cd16493">
    <property type="entry name" value="RING-CH-C4HC3_NSE1"/>
    <property type="match status" value="1"/>
</dbReference>
<keyword evidence="13 15" id="KW-0234">DNA repair</keyword>
<dbReference type="PANTHER" id="PTHR20973:SF0">
    <property type="entry name" value="NON-STRUCTURAL MAINTENANCE OF CHROMOSOMES ELEMENT 1 HOMOLOG"/>
    <property type="match status" value="1"/>
</dbReference>
<comment type="function">
    <text evidence="15">Acts in a DNA repair pathway for removal of UV-induced DNA damage that is distinct from classical nucleotide excision repair and in repair of ionizing radiation damage. Functions in homologous recombination repair of DNA double strand breaks and in recovery of stalled replication forks.</text>
</comment>
<evidence type="ECO:0000313" key="18">
    <source>
        <dbReference type="EMBL" id="KAJ4387196.1"/>
    </source>
</evidence>
<keyword evidence="8 15" id="KW-0227">DNA damage</keyword>
<dbReference type="Gene3D" id="3.90.1150.220">
    <property type="match status" value="1"/>
</dbReference>
<evidence type="ECO:0000313" key="19">
    <source>
        <dbReference type="Proteomes" id="UP001140453"/>
    </source>
</evidence>
<evidence type="ECO:0000256" key="1">
    <source>
        <dbReference type="ARBA" id="ARBA00000900"/>
    </source>
</evidence>
<dbReference type="InterPro" id="IPR011513">
    <property type="entry name" value="Nse1"/>
</dbReference>
<comment type="subunit">
    <text evidence="15">Component of the Smc5-Smc6 complex.</text>
</comment>
<keyword evidence="19" id="KW-1185">Reference proteome</keyword>
<comment type="subcellular location">
    <subcellularLocation>
        <location evidence="2 15">Nucleus</location>
    </subcellularLocation>
</comment>
<dbReference type="GO" id="GO:0061630">
    <property type="term" value="F:ubiquitin protein ligase activity"/>
    <property type="evidence" value="ECO:0007669"/>
    <property type="project" value="UniProtKB-EC"/>
</dbReference>
<evidence type="ECO:0000256" key="2">
    <source>
        <dbReference type="ARBA" id="ARBA00004123"/>
    </source>
</evidence>
<evidence type="ECO:0000256" key="11">
    <source>
        <dbReference type="ARBA" id="ARBA00022833"/>
    </source>
</evidence>
<evidence type="ECO:0000256" key="6">
    <source>
        <dbReference type="ARBA" id="ARBA00022679"/>
    </source>
</evidence>
<protein>
    <recommendedName>
        <fullName evidence="5 15">Non-structural maintenance of chromosomes element 1 homolog</fullName>
        <ecNumber evidence="4 15">2.3.2.27</ecNumber>
    </recommendedName>
</protein>
<comment type="catalytic activity">
    <reaction evidence="1 15">
        <text>S-ubiquitinyl-[E2 ubiquitin-conjugating enzyme]-L-cysteine + [acceptor protein]-L-lysine = [E2 ubiquitin-conjugating enzyme]-L-cysteine + N(6)-ubiquitinyl-[acceptor protein]-L-lysine.</text>
        <dbReference type="EC" id="2.3.2.27"/>
    </reaction>
</comment>
<dbReference type="InterPro" id="IPR013083">
    <property type="entry name" value="Znf_RING/FYVE/PHD"/>
</dbReference>
<feature type="compositionally biased region" description="Acidic residues" evidence="16">
    <location>
        <begin position="321"/>
        <end position="333"/>
    </location>
</feature>
<reference evidence="18" key="1">
    <citation type="submission" date="2022-10" db="EMBL/GenBank/DDBJ databases">
        <title>Tapping the CABI collections for fungal endophytes: first genome assemblies for Collariella, Neodidymelliopsis, Ascochyta clinopodiicola, Didymella pomorum, Didymosphaeria variabile, Neocosmospora piperis and Neocucurbitaria cava.</title>
        <authorList>
            <person name="Hill R."/>
        </authorList>
    </citation>
    <scope>NUCLEOTIDE SEQUENCE</scope>
    <source>
        <strain evidence="18">IMI 355082</strain>
    </source>
</reference>
<keyword evidence="6 15" id="KW-0808">Transferase</keyword>
<evidence type="ECO:0000256" key="10">
    <source>
        <dbReference type="ARBA" id="ARBA00022786"/>
    </source>
</evidence>
<gene>
    <name evidence="18" type="ORF">N0V93_007785</name>
</gene>
<evidence type="ECO:0000256" key="5">
    <source>
        <dbReference type="ARBA" id="ARBA00019422"/>
    </source>
</evidence>
<comment type="caution">
    <text evidence="18">The sequence shown here is derived from an EMBL/GenBank/DDBJ whole genome shotgun (WGS) entry which is preliminary data.</text>
</comment>
<evidence type="ECO:0000256" key="4">
    <source>
        <dbReference type="ARBA" id="ARBA00012483"/>
    </source>
</evidence>
<dbReference type="OrthoDB" id="185455at2759"/>
<feature type="region of interest" description="Disordered" evidence="16">
    <location>
        <begin position="143"/>
        <end position="177"/>
    </location>
</feature>
<keyword evidence="14 15" id="KW-0539">Nucleus</keyword>
<evidence type="ECO:0000259" key="17">
    <source>
        <dbReference type="Pfam" id="PF08746"/>
    </source>
</evidence>
<dbReference type="Gene3D" id="3.30.40.10">
    <property type="entry name" value="Zinc/RING finger domain, C3HC4 (zinc finger)"/>
    <property type="match status" value="1"/>
</dbReference>
<organism evidence="18 19">
    <name type="scientific">Gnomoniopsis smithogilvyi</name>
    <dbReference type="NCBI Taxonomy" id="1191159"/>
    <lineage>
        <taxon>Eukaryota</taxon>
        <taxon>Fungi</taxon>
        <taxon>Dikarya</taxon>
        <taxon>Ascomycota</taxon>
        <taxon>Pezizomycotina</taxon>
        <taxon>Sordariomycetes</taxon>
        <taxon>Sordariomycetidae</taxon>
        <taxon>Diaporthales</taxon>
        <taxon>Gnomoniaceae</taxon>
        <taxon>Gnomoniopsis</taxon>
    </lineage>
</organism>
<dbReference type="GO" id="GO:0030915">
    <property type="term" value="C:Smc5-Smc6 complex"/>
    <property type="evidence" value="ECO:0007669"/>
    <property type="project" value="UniProtKB-UniRule"/>
</dbReference>
<dbReference type="EMBL" id="JAPEVB010000005">
    <property type="protein sequence ID" value="KAJ4387196.1"/>
    <property type="molecule type" value="Genomic_DNA"/>
</dbReference>
<keyword evidence="11 15" id="KW-0862">Zinc</keyword>
<name>A0A9W9CTA4_9PEZI</name>
<dbReference type="InterPro" id="IPR036388">
    <property type="entry name" value="WH-like_DNA-bd_sf"/>
</dbReference>
<dbReference type="Pfam" id="PF07574">
    <property type="entry name" value="SMC_Nse1"/>
    <property type="match status" value="1"/>
</dbReference>
<feature type="domain" description="Non-structural maintenance of chromosomes element 1 RING C4HC3-type" evidence="17">
    <location>
        <begin position="236"/>
        <end position="279"/>
    </location>
</feature>
<accession>A0A9W9CTA4</accession>
<dbReference type="InterPro" id="IPR014857">
    <property type="entry name" value="Nse1_RING_C4HC3-type"/>
</dbReference>
<keyword evidence="7 15" id="KW-0479">Metal-binding</keyword>
<dbReference type="PANTHER" id="PTHR20973">
    <property type="entry name" value="NON-SMC ELEMENT 1-RELATED"/>
    <property type="match status" value="1"/>
</dbReference>
<keyword evidence="12 15" id="KW-0233">DNA recombination</keyword>
<dbReference type="AlphaFoldDB" id="A0A9W9CTA4"/>
<dbReference type="Proteomes" id="UP001140453">
    <property type="component" value="Unassembled WGS sequence"/>
</dbReference>
<evidence type="ECO:0000256" key="15">
    <source>
        <dbReference type="RuleBase" id="RU368018"/>
    </source>
</evidence>
<evidence type="ECO:0000256" key="3">
    <source>
        <dbReference type="ARBA" id="ARBA00010258"/>
    </source>
</evidence>
<evidence type="ECO:0000256" key="13">
    <source>
        <dbReference type="ARBA" id="ARBA00023204"/>
    </source>
</evidence>
<keyword evidence="10 15" id="KW-0833">Ubl conjugation pathway</keyword>
<dbReference type="Gene3D" id="1.10.10.10">
    <property type="entry name" value="Winged helix-like DNA-binding domain superfamily/Winged helix DNA-binding domain"/>
    <property type="match status" value="1"/>
</dbReference>
<dbReference type="GO" id="GO:0005634">
    <property type="term" value="C:nucleus"/>
    <property type="evidence" value="ECO:0007669"/>
    <property type="project" value="UniProtKB-SubCell"/>
</dbReference>
<evidence type="ECO:0000256" key="8">
    <source>
        <dbReference type="ARBA" id="ARBA00022763"/>
    </source>
</evidence>
<keyword evidence="9 15" id="KW-0863">Zinc-finger</keyword>
<comment type="similarity">
    <text evidence="3 15">Belongs to the NSE1 family.</text>
</comment>
<evidence type="ECO:0000256" key="9">
    <source>
        <dbReference type="ARBA" id="ARBA00022771"/>
    </source>
</evidence>
<dbReference type="EC" id="2.3.2.27" evidence="4 15"/>